<sequence length="315" mass="36181">MNNDIKQSIESCPQCQISTGGQRTTETSHPLVPVPAFHRRSLDFIGPLPVTSTGNRWILAAIDHTTKCPIVKASSSAPHEFVAKFVYEEIVLSFGCPTKIITDRGTNFTIVTLNSYFKLIGIKHLLTSAYHPRTNGVVERFNRLFAGMLAKYIADDAVNKWDLYINRALFACRIRQHHATGKLIPILNNDDSNDFLHRNEQINQIFQDREKVHQHLKSNTITMKNYYDQHLKPSAHRLKQGDWVLFRHINGKKFQPRWTGPYKIIHIGTLGTYQLKDVQGRIKSDLVQRDMLKIELTSATPVKSWYKPSSRLYEN</sequence>
<proteinExistence type="predicted"/>
<dbReference type="InterPro" id="IPR050951">
    <property type="entry name" value="Retrovirus_Pol_polyprotein"/>
</dbReference>
<dbReference type="InterPro" id="IPR036397">
    <property type="entry name" value="RNaseH_sf"/>
</dbReference>
<dbReference type="SUPFAM" id="SSF53098">
    <property type="entry name" value="Ribonuclease H-like"/>
    <property type="match status" value="1"/>
</dbReference>
<name>A0A815W9C2_ADIRI</name>
<keyword evidence="5" id="KW-1185">Reference proteome</keyword>
<dbReference type="GO" id="GO:0015074">
    <property type="term" value="P:DNA integration"/>
    <property type="evidence" value="ECO:0007669"/>
    <property type="project" value="InterPro"/>
</dbReference>
<evidence type="ECO:0000313" key="4">
    <source>
        <dbReference type="EMBL" id="CAF1630771.1"/>
    </source>
</evidence>
<evidence type="ECO:0000313" key="6">
    <source>
        <dbReference type="Proteomes" id="UP000663852"/>
    </source>
</evidence>
<dbReference type="Proteomes" id="UP000663828">
    <property type="component" value="Unassembled WGS sequence"/>
</dbReference>
<feature type="domain" description="Integrase catalytic" evidence="2">
    <location>
        <begin position="29"/>
        <end position="193"/>
    </location>
</feature>
<dbReference type="InterPro" id="IPR012337">
    <property type="entry name" value="RNaseH-like_sf"/>
</dbReference>
<dbReference type="PANTHER" id="PTHR37984:SF5">
    <property type="entry name" value="PROTEIN NYNRIN-LIKE"/>
    <property type="match status" value="1"/>
</dbReference>
<dbReference type="Proteomes" id="UP000663852">
    <property type="component" value="Unassembled WGS sequence"/>
</dbReference>
<organism evidence="3 6">
    <name type="scientific">Adineta ricciae</name>
    <name type="common">Rotifer</name>
    <dbReference type="NCBI Taxonomy" id="249248"/>
    <lineage>
        <taxon>Eukaryota</taxon>
        <taxon>Metazoa</taxon>
        <taxon>Spiralia</taxon>
        <taxon>Gnathifera</taxon>
        <taxon>Rotifera</taxon>
        <taxon>Eurotatoria</taxon>
        <taxon>Bdelloidea</taxon>
        <taxon>Adinetida</taxon>
        <taxon>Adinetidae</taxon>
        <taxon>Adineta</taxon>
    </lineage>
</organism>
<evidence type="ECO:0000313" key="3">
    <source>
        <dbReference type="EMBL" id="CAF1544954.1"/>
    </source>
</evidence>
<reference evidence="3" key="1">
    <citation type="submission" date="2021-02" db="EMBL/GenBank/DDBJ databases">
        <authorList>
            <person name="Nowell W R."/>
        </authorList>
    </citation>
    <scope>NUCLEOTIDE SEQUENCE</scope>
</reference>
<dbReference type="GO" id="GO:0003676">
    <property type="term" value="F:nucleic acid binding"/>
    <property type="evidence" value="ECO:0007669"/>
    <property type="project" value="InterPro"/>
</dbReference>
<dbReference type="PANTHER" id="PTHR37984">
    <property type="entry name" value="PROTEIN CBG26694"/>
    <property type="match status" value="1"/>
</dbReference>
<dbReference type="AlphaFoldDB" id="A0A815W9C2"/>
<feature type="region of interest" description="Disordered" evidence="1">
    <location>
        <begin position="1"/>
        <end position="28"/>
    </location>
</feature>
<protein>
    <recommendedName>
        <fullName evidence="2">Integrase catalytic domain-containing protein</fullName>
    </recommendedName>
</protein>
<dbReference type="OrthoDB" id="10047791at2759"/>
<dbReference type="Gene3D" id="2.30.30.850">
    <property type="match status" value="1"/>
</dbReference>
<evidence type="ECO:0000313" key="5">
    <source>
        <dbReference type="Proteomes" id="UP000663828"/>
    </source>
</evidence>
<evidence type="ECO:0000256" key="1">
    <source>
        <dbReference type="SAM" id="MobiDB-lite"/>
    </source>
</evidence>
<evidence type="ECO:0000259" key="2">
    <source>
        <dbReference type="PROSITE" id="PS50994"/>
    </source>
</evidence>
<dbReference type="PROSITE" id="PS50994">
    <property type="entry name" value="INTEGRASE"/>
    <property type="match status" value="1"/>
</dbReference>
<dbReference type="Gene3D" id="3.30.420.10">
    <property type="entry name" value="Ribonuclease H-like superfamily/Ribonuclease H"/>
    <property type="match status" value="1"/>
</dbReference>
<accession>A0A815W9C2</accession>
<dbReference type="EMBL" id="CAJNOJ010001166">
    <property type="protein sequence ID" value="CAF1544954.1"/>
    <property type="molecule type" value="Genomic_DNA"/>
</dbReference>
<dbReference type="EMBL" id="CAJNOR010008257">
    <property type="protein sequence ID" value="CAF1630771.1"/>
    <property type="molecule type" value="Genomic_DNA"/>
</dbReference>
<gene>
    <name evidence="3" type="ORF">EDS130_LOCUS45590</name>
    <name evidence="4" type="ORF">XAT740_LOCUS51612</name>
</gene>
<comment type="caution">
    <text evidence="3">The sequence shown here is derived from an EMBL/GenBank/DDBJ whole genome shotgun (WGS) entry which is preliminary data.</text>
</comment>
<dbReference type="InterPro" id="IPR001584">
    <property type="entry name" value="Integrase_cat-core"/>
</dbReference>